<evidence type="ECO:0000313" key="2">
    <source>
        <dbReference type="Proteomes" id="UP001153954"/>
    </source>
</evidence>
<protein>
    <submittedName>
        <fullName evidence="1">Uncharacterized protein</fullName>
    </submittedName>
</protein>
<dbReference type="EMBL" id="CAKOGL010000006">
    <property type="protein sequence ID" value="CAH2087348.1"/>
    <property type="molecule type" value="Genomic_DNA"/>
</dbReference>
<keyword evidence="2" id="KW-1185">Reference proteome</keyword>
<sequence>MESIKQTLDDLTQVFNTKMNEFQKELKVEFLTPMNCSLICRHKLGCPNKDKPRVILIKFRDLTLRNQVWSSKINFKGSDVTISEFLTKKRHKIVLAAHQRFGVTKCWTRNGVIIVLGDDGSKHRVSAMSELNLIPGSISSDIEASNVSPNVEVVNPSKVITRMKRTMKK</sequence>
<evidence type="ECO:0000313" key="1">
    <source>
        <dbReference type="EMBL" id="CAH2087348.1"/>
    </source>
</evidence>
<name>A0AAU9TMY6_EUPED</name>
<proteinExistence type="predicted"/>
<gene>
    <name evidence="1" type="ORF">EEDITHA_LOCUS3620</name>
</gene>
<dbReference type="Proteomes" id="UP001153954">
    <property type="component" value="Unassembled WGS sequence"/>
</dbReference>
<organism evidence="1 2">
    <name type="scientific">Euphydryas editha</name>
    <name type="common">Edith's checkerspot</name>
    <dbReference type="NCBI Taxonomy" id="104508"/>
    <lineage>
        <taxon>Eukaryota</taxon>
        <taxon>Metazoa</taxon>
        <taxon>Ecdysozoa</taxon>
        <taxon>Arthropoda</taxon>
        <taxon>Hexapoda</taxon>
        <taxon>Insecta</taxon>
        <taxon>Pterygota</taxon>
        <taxon>Neoptera</taxon>
        <taxon>Endopterygota</taxon>
        <taxon>Lepidoptera</taxon>
        <taxon>Glossata</taxon>
        <taxon>Ditrysia</taxon>
        <taxon>Papilionoidea</taxon>
        <taxon>Nymphalidae</taxon>
        <taxon>Nymphalinae</taxon>
        <taxon>Euphydryas</taxon>
    </lineage>
</organism>
<dbReference type="AlphaFoldDB" id="A0AAU9TMY6"/>
<comment type="caution">
    <text evidence="1">The sequence shown here is derived from an EMBL/GenBank/DDBJ whole genome shotgun (WGS) entry which is preliminary data.</text>
</comment>
<reference evidence="1" key="1">
    <citation type="submission" date="2022-03" db="EMBL/GenBank/DDBJ databases">
        <authorList>
            <person name="Tunstrom K."/>
        </authorList>
    </citation>
    <scope>NUCLEOTIDE SEQUENCE</scope>
</reference>
<accession>A0AAU9TMY6</accession>